<sequence length="67" mass="7314">MRPCPRGFHSAAARSASAAPPSSHARPPLPLRLSHARSREPASPPHTLSHRSLSQLGRTSLHHHFSR</sequence>
<accession>A0A0A8Y4Q7</accession>
<feature type="region of interest" description="Disordered" evidence="1">
    <location>
        <begin position="1"/>
        <end position="67"/>
    </location>
</feature>
<feature type="compositionally biased region" description="Low complexity" evidence="1">
    <location>
        <begin position="9"/>
        <end position="26"/>
    </location>
</feature>
<reference evidence="2" key="1">
    <citation type="submission" date="2014-09" db="EMBL/GenBank/DDBJ databases">
        <authorList>
            <person name="Magalhaes I.L.F."/>
            <person name="Oliveira U."/>
            <person name="Santos F.R."/>
            <person name="Vidigal T.H.D.A."/>
            <person name="Brescovit A.D."/>
            <person name="Santos A.J."/>
        </authorList>
    </citation>
    <scope>NUCLEOTIDE SEQUENCE</scope>
    <source>
        <tissue evidence="2">Shoot tissue taken approximately 20 cm above the soil surface</tissue>
    </source>
</reference>
<reference evidence="2" key="2">
    <citation type="journal article" date="2015" name="Data Brief">
        <title>Shoot transcriptome of the giant reed, Arundo donax.</title>
        <authorList>
            <person name="Barrero R.A."/>
            <person name="Guerrero F.D."/>
            <person name="Moolhuijzen P."/>
            <person name="Goolsby J.A."/>
            <person name="Tidwell J."/>
            <person name="Bellgard S.E."/>
            <person name="Bellgard M.I."/>
        </authorList>
    </citation>
    <scope>NUCLEOTIDE SEQUENCE</scope>
    <source>
        <tissue evidence="2">Shoot tissue taken approximately 20 cm above the soil surface</tissue>
    </source>
</reference>
<name>A0A0A8Y4Q7_ARUDO</name>
<dbReference type="AlphaFoldDB" id="A0A0A8Y4Q7"/>
<evidence type="ECO:0000256" key="1">
    <source>
        <dbReference type="SAM" id="MobiDB-lite"/>
    </source>
</evidence>
<proteinExistence type="predicted"/>
<evidence type="ECO:0000313" key="2">
    <source>
        <dbReference type="EMBL" id="JAD18987.1"/>
    </source>
</evidence>
<protein>
    <submittedName>
        <fullName evidence="2">Uncharacterized protein</fullName>
    </submittedName>
</protein>
<organism evidence="2">
    <name type="scientific">Arundo donax</name>
    <name type="common">Giant reed</name>
    <name type="synonym">Donax arundinaceus</name>
    <dbReference type="NCBI Taxonomy" id="35708"/>
    <lineage>
        <taxon>Eukaryota</taxon>
        <taxon>Viridiplantae</taxon>
        <taxon>Streptophyta</taxon>
        <taxon>Embryophyta</taxon>
        <taxon>Tracheophyta</taxon>
        <taxon>Spermatophyta</taxon>
        <taxon>Magnoliopsida</taxon>
        <taxon>Liliopsida</taxon>
        <taxon>Poales</taxon>
        <taxon>Poaceae</taxon>
        <taxon>PACMAD clade</taxon>
        <taxon>Arundinoideae</taxon>
        <taxon>Arundineae</taxon>
        <taxon>Arundo</taxon>
    </lineage>
</organism>
<dbReference type="EMBL" id="GBRH01278908">
    <property type="protein sequence ID" value="JAD18987.1"/>
    <property type="molecule type" value="Transcribed_RNA"/>
</dbReference>